<evidence type="ECO:0000313" key="8">
    <source>
        <dbReference type="Proteomes" id="UP001642464"/>
    </source>
</evidence>
<organism evidence="7 8">
    <name type="scientific">Durusdinium trenchii</name>
    <dbReference type="NCBI Taxonomy" id="1381693"/>
    <lineage>
        <taxon>Eukaryota</taxon>
        <taxon>Sar</taxon>
        <taxon>Alveolata</taxon>
        <taxon>Dinophyceae</taxon>
        <taxon>Suessiales</taxon>
        <taxon>Symbiodiniaceae</taxon>
        <taxon>Durusdinium</taxon>
    </lineage>
</organism>
<dbReference type="PANTHER" id="PTHR10231">
    <property type="entry name" value="NUCLEOTIDE-SUGAR TRANSMEMBRANE TRANSPORTER"/>
    <property type="match status" value="1"/>
</dbReference>
<feature type="transmembrane region" description="Helical" evidence="5">
    <location>
        <begin position="87"/>
        <end position="106"/>
    </location>
</feature>
<feature type="transmembrane region" description="Helical" evidence="5">
    <location>
        <begin position="341"/>
        <end position="359"/>
    </location>
</feature>
<dbReference type="SUPFAM" id="SSF103481">
    <property type="entry name" value="Multidrug resistance efflux transporter EmrE"/>
    <property type="match status" value="1"/>
</dbReference>
<evidence type="ECO:0000256" key="2">
    <source>
        <dbReference type="ARBA" id="ARBA00022692"/>
    </source>
</evidence>
<keyword evidence="8" id="KW-1185">Reference proteome</keyword>
<evidence type="ECO:0000256" key="4">
    <source>
        <dbReference type="ARBA" id="ARBA00023136"/>
    </source>
</evidence>
<feature type="transmembrane region" description="Helical" evidence="5">
    <location>
        <begin position="247"/>
        <end position="266"/>
    </location>
</feature>
<feature type="chain" id="PRO_5045865149" evidence="6">
    <location>
        <begin position="20"/>
        <end position="362"/>
    </location>
</feature>
<comment type="subcellular location">
    <subcellularLocation>
        <location evidence="1">Membrane</location>
        <topology evidence="1">Multi-pass membrane protein</topology>
    </subcellularLocation>
</comment>
<feature type="signal peptide" evidence="6">
    <location>
        <begin position="1"/>
        <end position="19"/>
    </location>
</feature>
<protein>
    <submittedName>
        <fullName evidence="7">Uncharacterized protein</fullName>
    </submittedName>
</protein>
<dbReference type="Proteomes" id="UP001642464">
    <property type="component" value="Unassembled WGS sequence"/>
</dbReference>
<gene>
    <name evidence="7" type="ORF">SCF082_LOCUS3206</name>
</gene>
<feature type="transmembrane region" description="Helical" evidence="5">
    <location>
        <begin position="204"/>
        <end position="227"/>
    </location>
</feature>
<evidence type="ECO:0000256" key="5">
    <source>
        <dbReference type="SAM" id="Phobius"/>
    </source>
</evidence>
<accession>A0ABP0HRD0</accession>
<feature type="transmembrane region" description="Helical" evidence="5">
    <location>
        <begin position="118"/>
        <end position="137"/>
    </location>
</feature>
<evidence type="ECO:0000256" key="6">
    <source>
        <dbReference type="SAM" id="SignalP"/>
    </source>
</evidence>
<evidence type="ECO:0000313" key="7">
    <source>
        <dbReference type="EMBL" id="CAK8992758.1"/>
    </source>
</evidence>
<dbReference type="InterPro" id="IPR007271">
    <property type="entry name" value="Nuc_sug_transpt"/>
</dbReference>
<comment type="caution">
    <text evidence="7">The sequence shown here is derived from an EMBL/GenBank/DDBJ whole genome shotgun (WGS) entry which is preliminary data.</text>
</comment>
<keyword evidence="2 5" id="KW-0812">Transmembrane</keyword>
<name>A0ABP0HRD0_9DINO</name>
<proteinExistence type="predicted"/>
<keyword evidence="4 5" id="KW-0472">Membrane</keyword>
<sequence length="362" mass="41059">MIHRRRAWIFMCIFLLCFCDTPKRLITEVGFVAGSFINDIYTRLRRFVLLASFILVDTGQAFVTDWAERRTASDVQSSGRRYVRQTVLVFEACLAIVLGLLIQWLSGGLAAVQQCFNFNQFLEFAPSCLFFSVGLSLKMRAVAYHNAGTIKIFGQLRMPMTAILSTICLARHYDFVQWQAIGIITVSCFAYMHMKEQDKLDGKLTLTCGHGLLLCWVLLNSAGGTLAEWVYKRGELDFFAKFVAEDFGYLVINSFILILMAFCDPNENFCDRERRPGGFFDAWDRRTVALVFMLLLDATVGNLLLHEFSALTKCITKGFCVAMVYLMSLTYRDARHSAKSALSWFAILVIQSSFLYSTLPGD</sequence>
<feature type="transmembrane region" description="Helical" evidence="5">
    <location>
        <begin position="175"/>
        <end position="192"/>
    </location>
</feature>
<evidence type="ECO:0000256" key="3">
    <source>
        <dbReference type="ARBA" id="ARBA00022989"/>
    </source>
</evidence>
<evidence type="ECO:0000256" key="1">
    <source>
        <dbReference type="ARBA" id="ARBA00004141"/>
    </source>
</evidence>
<keyword evidence="6" id="KW-0732">Signal</keyword>
<feature type="transmembrane region" description="Helical" evidence="5">
    <location>
        <begin position="287"/>
        <end position="304"/>
    </location>
</feature>
<dbReference type="InterPro" id="IPR037185">
    <property type="entry name" value="EmrE-like"/>
</dbReference>
<dbReference type="EMBL" id="CAXAMM010001625">
    <property type="protein sequence ID" value="CAK8992758.1"/>
    <property type="molecule type" value="Genomic_DNA"/>
</dbReference>
<reference evidence="7 8" key="1">
    <citation type="submission" date="2024-02" db="EMBL/GenBank/DDBJ databases">
        <authorList>
            <person name="Chen Y."/>
            <person name="Shah S."/>
            <person name="Dougan E. K."/>
            <person name="Thang M."/>
            <person name="Chan C."/>
        </authorList>
    </citation>
    <scope>NUCLEOTIDE SEQUENCE [LARGE SCALE GENOMIC DNA]</scope>
</reference>
<keyword evidence="3 5" id="KW-1133">Transmembrane helix</keyword>